<dbReference type="EMBL" id="BDRX01000004">
    <property type="protein sequence ID" value="GBF88390.1"/>
    <property type="molecule type" value="Genomic_DNA"/>
</dbReference>
<feature type="transmembrane region" description="Helical" evidence="10">
    <location>
        <begin position="398"/>
        <end position="416"/>
    </location>
</feature>
<feature type="compositionally biased region" description="Gly residues" evidence="9">
    <location>
        <begin position="624"/>
        <end position="637"/>
    </location>
</feature>
<feature type="domain" description="ABC transporter" evidence="11">
    <location>
        <begin position="673"/>
        <end position="920"/>
    </location>
</feature>
<feature type="compositionally biased region" description="Low complexity" evidence="9">
    <location>
        <begin position="1161"/>
        <end position="1174"/>
    </location>
</feature>
<evidence type="ECO:0000256" key="6">
    <source>
        <dbReference type="ARBA" id="ARBA00022840"/>
    </source>
</evidence>
<feature type="region of interest" description="Disordered" evidence="9">
    <location>
        <begin position="1136"/>
        <end position="1184"/>
    </location>
</feature>
<dbReference type="InterPro" id="IPR003593">
    <property type="entry name" value="AAA+_ATPase"/>
</dbReference>
<feature type="transmembrane region" description="Helical" evidence="10">
    <location>
        <begin position="46"/>
        <end position="66"/>
    </location>
</feature>
<sequence>MAGKQGKQPWLESRLDALFRYRLPQQLAVLVYKNVLVAWRSRRATLIRFLAPMAFLLLALVMQLALDASLAAEGRYRPIQTGVRQPVESIPDCNDDIYIHDRPCATLIFTPNTSSAVQDIIERVRANNEPPIPADKVLGFATREEAEAYMAAHSEAVLGAVHFVEGPGSKLQYLLQSSSKPKQFKAYVQDPQTFWQLPVMSAVAREIARQALLEGGRAPAADGLEWQPEMVRYPHPEMTTLSFTGRIIAPCIFAACMFGAVTQMAQLVTEKDSGLRQAMRTMGLMDSSYWGSWLVFDLGFATLLTLVIILSGMALRFRFFLANDFSLLFALFWLFLAAITGFVYFVTAFVAKPQTAVYAGFLVFLAGWTFQGIVTYGMPYTPLFYFEDEPSKAVFNRAIFWIFTLMPWNPLAKAILDMAAATNTGVHPGLRWSERDSYCLALAPGEAAPPHDPLEKWMDASCVFPVGSCLSALAVQFVAYTLLAVYLDNVVPNALGVRRSPFFFLHRAFWAPRAVEQGAALARLVAEGEARLAERKACEKAGAPPPRLMPQPSVVVGAEEDEDVRAESTRVKQSLGSKLRGILRVEESEWLGLGLTLSRGRRASETHRRSSAGGAASMRRRSTSGGGGGGASGGGGSMAASAAAALAAQQRQWQFGPAKGKDGPHAQYAVEVFGLQKVFRASWWARNAPPFLGGDPRVRDFWAIKDSWFGIEQGSLFCLLGPNGAGKTTTINCLTGALPPTGGDALIYGESLCGEGSLDRVRSLMGVCPQFDVLWNELSGTEHLVIYGHIKGLKFSEVRASAAELLEKVKLTYAANVRSGSYSGGMKRRLSVAMALLGDPRVVYLDEPTTGMDPISRRYVWDIINEAKAGRAIVLTTHSMEEADILADRIAIMARGRLKAIGSSIRLKQKYGAGYTLAVGLLQPASGDNSADALAARAEGVREFFLARLGLLPFDEGRAHLHYLVPREQEGRIGAVLGELEARRSELGAMDVQVSLTSLEEVFLTIARKAELAAAQAQGGAGVEVPLPDGGALHVSLGQEQATNPADGRCYAVKWAQDDAGRLVVLDVLPLGMGVPGLSFPGAAAGGAAAARGGERPSASGLRRRHRASDALPRPRSVSRLLSAGIDLLLGAKSGGASPAGSARGCGSSGDGSSSGGGSSRGPRARSSSGANAAELGERGFGPR</sequence>
<keyword evidence="6" id="KW-0067">ATP-binding</keyword>
<comment type="caution">
    <text evidence="12">The sequence shown here is derived from an EMBL/GenBank/DDBJ whole genome shotgun (WGS) entry which is preliminary data.</text>
</comment>
<evidence type="ECO:0000256" key="2">
    <source>
        <dbReference type="ARBA" id="ARBA00008526"/>
    </source>
</evidence>
<dbReference type="InterPro" id="IPR003439">
    <property type="entry name" value="ABC_transporter-like_ATP-bd"/>
</dbReference>
<dbReference type="Gene3D" id="3.40.50.300">
    <property type="entry name" value="P-loop containing nucleotide triphosphate hydrolases"/>
    <property type="match status" value="1"/>
</dbReference>
<dbReference type="FunCoup" id="A0A2V0NS41">
    <property type="interactions" value="46"/>
</dbReference>
<feature type="compositionally biased region" description="Low complexity" evidence="9">
    <location>
        <begin position="1136"/>
        <end position="1146"/>
    </location>
</feature>
<feature type="compositionally biased region" description="Low complexity" evidence="9">
    <location>
        <begin position="1084"/>
        <end position="1101"/>
    </location>
</feature>
<feature type="transmembrane region" description="Helical" evidence="10">
    <location>
        <begin position="357"/>
        <end position="378"/>
    </location>
</feature>
<evidence type="ECO:0000256" key="9">
    <source>
        <dbReference type="SAM" id="MobiDB-lite"/>
    </source>
</evidence>
<evidence type="ECO:0000259" key="11">
    <source>
        <dbReference type="PROSITE" id="PS50893"/>
    </source>
</evidence>
<dbReference type="CDD" id="cd03263">
    <property type="entry name" value="ABC_subfamily_A"/>
    <property type="match status" value="1"/>
</dbReference>
<keyword evidence="4 10" id="KW-0812">Transmembrane</keyword>
<dbReference type="PROSITE" id="PS50893">
    <property type="entry name" value="ABC_TRANSPORTER_2"/>
    <property type="match status" value="1"/>
</dbReference>
<keyword evidence="7 10" id="KW-1133">Transmembrane helix</keyword>
<dbReference type="Pfam" id="PF12698">
    <property type="entry name" value="ABC2_membrane_3"/>
    <property type="match status" value="1"/>
</dbReference>
<evidence type="ECO:0000256" key="8">
    <source>
        <dbReference type="ARBA" id="ARBA00023136"/>
    </source>
</evidence>
<dbReference type="OrthoDB" id="10255969at2759"/>
<dbReference type="Proteomes" id="UP000247498">
    <property type="component" value="Unassembled WGS sequence"/>
</dbReference>
<dbReference type="InterPro" id="IPR017871">
    <property type="entry name" value="ABC_transporter-like_CS"/>
</dbReference>
<dbReference type="GO" id="GO:0016887">
    <property type="term" value="F:ATP hydrolysis activity"/>
    <property type="evidence" value="ECO:0007669"/>
    <property type="project" value="InterPro"/>
</dbReference>
<evidence type="ECO:0000313" key="12">
    <source>
        <dbReference type="EMBL" id="GBF88390.1"/>
    </source>
</evidence>
<dbReference type="InterPro" id="IPR027417">
    <property type="entry name" value="P-loop_NTPase"/>
</dbReference>
<feature type="transmembrane region" description="Helical" evidence="10">
    <location>
        <begin position="247"/>
        <end position="268"/>
    </location>
</feature>
<accession>A0A2V0NS41</accession>
<evidence type="ECO:0000256" key="10">
    <source>
        <dbReference type="SAM" id="Phobius"/>
    </source>
</evidence>
<dbReference type="AlphaFoldDB" id="A0A2V0NS41"/>
<evidence type="ECO:0000256" key="7">
    <source>
        <dbReference type="ARBA" id="ARBA00022989"/>
    </source>
</evidence>
<feature type="transmembrane region" description="Helical" evidence="10">
    <location>
        <begin position="463"/>
        <end position="487"/>
    </location>
</feature>
<dbReference type="PANTHER" id="PTHR19229">
    <property type="entry name" value="ATP-BINDING CASSETTE TRANSPORTER SUBFAMILY A ABCA"/>
    <property type="match status" value="1"/>
</dbReference>
<evidence type="ECO:0000256" key="1">
    <source>
        <dbReference type="ARBA" id="ARBA00004141"/>
    </source>
</evidence>
<dbReference type="FunFam" id="3.40.50.300:FF:000665">
    <property type="entry name" value="ABC transporter A family member 2"/>
    <property type="match status" value="1"/>
</dbReference>
<evidence type="ECO:0000313" key="13">
    <source>
        <dbReference type="Proteomes" id="UP000247498"/>
    </source>
</evidence>
<evidence type="ECO:0000256" key="5">
    <source>
        <dbReference type="ARBA" id="ARBA00022741"/>
    </source>
</evidence>
<feature type="region of interest" description="Disordered" evidence="9">
    <location>
        <begin position="601"/>
        <end position="638"/>
    </location>
</feature>
<feature type="transmembrane region" description="Helical" evidence="10">
    <location>
        <begin position="327"/>
        <end position="350"/>
    </location>
</feature>
<evidence type="ECO:0000256" key="3">
    <source>
        <dbReference type="ARBA" id="ARBA00022448"/>
    </source>
</evidence>
<feature type="region of interest" description="Disordered" evidence="9">
    <location>
        <begin position="1084"/>
        <end position="1116"/>
    </location>
</feature>
<protein>
    <submittedName>
        <fullName evidence="12">ABC transporter A family protein</fullName>
    </submittedName>
</protein>
<keyword evidence="3" id="KW-0813">Transport</keyword>
<comment type="subcellular location">
    <subcellularLocation>
        <location evidence="1">Membrane</location>
        <topology evidence="1">Multi-pass membrane protein</topology>
    </subcellularLocation>
</comment>
<dbReference type="PROSITE" id="PS00211">
    <property type="entry name" value="ABC_TRANSPORTER_1"/>
    <property type="match status" value="1"/>
</dbReference>
<dbReference type="Pfam" id="PF00005">
    <property type="entry name" value="ABC_tran"/>
    <property type="match status" value="1"/>
</dbReference>
<name>A0A2V0NS41_9CHLO</name>
<feature type="transmembrane region" description="Helical" evidence="10">
    <location>
        <begin position="289"/>
        <end position="315"/>
    </location>
</feature>
<dbReference type="InParanoid" id="A0A2V0NS41"/>
<reference evidence="12 13" key="1">
    <citation type="journal article" date="2018" name="Sci. Rep.">
        <title>Raphidocelis subcapitata (=Pseudokirchneriella subcapitata) provides an insight into genome evolution and environmental adaptations in the Sphaeropleales.</title>
        <authorList>
            <person name="Suzuki S."/>
            <person name="Yamaguchi H."/>
            <person name="Nakajima N."/>
            <person name="Kawachi M."/>
        </authorList>
    </citation>
    <scope>NUCLEOTIDE SEQUENCE [LARGE SCALE GENOMIC DNA]</scope>
    <source>
        <strain evidence="12 13">NIES-35</strain>
    </source>
</reference>
<comment type="similarity">
    <text evidence="2">Belongs to the ABC transporter superfamily. ABCA family. CPR flippase (TC 3.A.1.211) subfamily.</text>
</comment>
<dbReference type="GO" id="GO:0005319">
    <property type="term" value="F:lipid transporter activity"/>
    <property type="evidence" value="ECO:0007669"/>
    <property type="project" value="TreeGrafter"/>
</dbReference>
<dbReference type="GO" id="GO:0140359">
    <property type="term" value="F:ABC-type transporter activity"/>
    <property type="evidence" value="ECO:0007669"/>
    <property type="project" value="InterPro"/>
</dbReference>
<dbReference type="SUPFAM" id="SSF52540">
    <property type="entry name" value="P-loop containing nucleoside triphosphate hydrolases"/>
    <property type="match status" value="1"/>
</dbReference>
<keyword evidence="8 10" id="KW-0472">Membrane</keyword>
<proteinExistence type="inferred from homology"/>
<dbReference type="SMART" id="SM00382">
    <property type="entry name" value="AAA"/>
    <property type="match status" value="1"/>
</dbReference>
<dbReference type="InterPro" id="IPR013525">
    <property type="entry name" value="ABC2_TM"/>
</dbReference>
<dbReference type="PANTHER" id="PTHR19229:SF205">
    <property type="entry name" value="ABC TRANSPORTER A FAMILY MEMBER 1-RELATED"/>
    <property type="match status" value="1"/>
</dbReference>
<dbReference type="GO" id="GO:0005524">
    <property type="term" value="F:ATP binding"/>
    <property type="evidence" value="ECO:0007669"/>
    <property type="project" value="UniProtKB-KW"/>
</dbReference>
<keyword evidence="13" id="KW-1185">Reference proteome</keyword>
<feature type="compositionally biased region" description="Gly residues" evidence="9">
    <location>
        <begin position="1147"/>
        <end position="1160"/>
    </location>
</feature>
<keyword evidence="5" id="KW-0547">Nucleotide-binding</keyword>
<gene>
    <name evidence="12" type="ORF">Rsub_01102</name>
</gene>
<dbReference type="GO" id="GO:0016020">
    <property type="term" value="C:membrane"/>
    <property type="evidence" value="ECO:0007669"/>
    <property type="project" value="UniProtKB-SubCell"/>
</dbReference>
<dbReference type="InterPro" id="IPR026082">
    <property type="entry name" value="ABCA"/>
</dbReference>
<organism evidence="12 13">
    <name type="scientific">Raphidocelis subcapitata</name>
    <dbReference type="NCBI Taxonomy" id="307507"/>
    <lineage>
        <taxon>Eukaryota</taxon>
        <taxon>Viridiplantae</taxon>
        <taxon>Chlorophyta</taxon>
        <taxon>core chlorophytes</taxon>
        <taxon>Chlorophyceae</taxon>
        <taxon>CS clade</taxon>
        <taxon>Sphaeropleales</taxon>
        <taxon>Selenastraceae</taxon>
        <taxon>Raphidocelis</taxon>
    </lineage>
</organism>
<evidence type="ECO:0000256" key="4">
    <source>
        <dbReference type="ARBA" id="ARBA00022692"/>
    </source>
</evidence>